<gene>
    <name evidence="1" type="ORF">HMPREF1983_00403</name>
</gene>
<dbReference type="EMBL" id="AWVP01000020">
    <property type="protein sequence ID" value="ERK59802.1"/>
    <property type="molecule type" value="Genomic_DNA"/>
</dbReference>
<accession>U2SAJ5</accession>
<name>U2SAJ5_9BACL</name>
<evidence type="ECO:0000313" key="2">
    <source>
        <dbReference type="Proteomes" id="UP000016637"/>
    </source>
</evidence>
<sequence>MLNRGNRENYLLKNERLMRGIVDIKSIISFFKKECIINIGYEKI</sequence>
<dbReference type="Proteomes" id="UP000016637">
    <property type="component" value="Unassembled WGS sequence"/>
</dbReference>
<evidence type="ECO:0000313" key="1">
    <source>
        <dbReference type="EMBL" id="ERK59802.1"/>
    </source>
</evidence>
<dbReference type="AlphaFoldDB" id="U2SAJ5"/>
<reference evidence="1 2" key="1">
    <citation type="submission" date="2013-08" db="EMBL/GenBank/DDBJ databases">
        <authorList>
            <person name="Weinstock G."/>
            <person name="Sodergren E."/>
            <person name="Wylie T."/>
            <person name="Fulton L."/>
            <person name="Fulton R."/>
            <person name="Fronick C."/>
            <person name="O'Laughlin M."/>
            <person name="Godfrey J."/>
            <person name="Miner T."/>
            <person name="Herter B."/>
            <person name="Appelbaum E."/>
            <person name="Cordes M."/>
            <person name="Lek S."/>
            <person name="Wollam A."/>
            <person name="Pepin K.H."/>
            <person name="Palsikar V.B."/>
            <person name="Mitreva M."/>
            <person name="Wilson R.K."/>
        </authorList>
    </citation>
    <scope>NUCLEOTIDE SEQUENCE [LARGE SCALE GENOMIC DNA]</scope>
    <source>
        <strain evidence="1 2">ATCC 700627</strain>
    </source>
</reference>
<proteinExistence type="predicted"/>
<comment type="caution">
    <text evidence="1">The sequence shown here is derived from an EMBL/GenBank/DDBJ whole genome shotgun (WGS) entry which is preliminary data.</text>
</comment>
<protein>
    <submittedName>
        <fullName evidence="1">Uncharacterized protein</fullName>
    </submittedName>
</protein>
<keyword evidence="2" id="KW-1185">Reference proteome</keyword>
<organism evidence="1 2">
    <name type="scientific">Gemella bergeri ATCC 700627</name>
    <dbReference type="NCBI Taxonomy" id="1321820"/>
    <lineage>
        <taxon>Bacteria</taxon>
        <taxon>Bacillati</taxon>
        <taxon>Bacillota</taxon>
        <taxon>Bacilli</taxon>
        <taxon>Bacillales</taxon>
        <taxon>Gemellaceae</taxon>
        <taxon>Gemella</taxon>
    </lineage>
</organism>
<dbReference type="HOGENOM" id="CLU_3216759_0_0_9"/>